<gene>
    <name evidence="1" type="ORF">Tco_1030345</name>
</gene>
<dbReference type="Proteomes" id="UP001151760">
    <property type="component" value="Unassembled WGS sequence"/>
</dbReference>
<keyword evidence="2" id="KW-1185">Reference proteome</keyword>
<reference evidence="1" key="2">
    <citation type="submission" date="2022-01" db="EMBL/GenBank/DDBJ databases">
        <authorList>
            <person name="Yamashiro T."/>
            <person name="Shiraishi A."/>
            <person name="Satake H."/>
            <person name="Nakayama K."/>
        </authorList>
    </citation>
    <scope>NUCLEOTIDE SEQUENCE</scope>
</reference>
<sequence length="72" mass="8445">MGKNKRNKKRALDNFQFYYSDVGPSLSNVEEERPMIETMAYSDKYKKILDGIVKDKLKLDGEIKKEEEEAIK</sequence>
<evidence type="ECO:0000313" key="1">
    <source>
        <dbReference type="EMBL" id="GJT71059.1"/>
    </source>
</evidence>
<proteinExistence type="predicted"/>
<reference evidence="1" key="1">
    <citation type="journal article" date="2022" name="Int. J. Mol. Sci.">
        <title>Draft Genome of Tanacetum Coccineum: Genomic Comparison of Closely Related Tanacetum-Family Plants.</title>
        <authorList>
            <person name="Yamashiro T."/>
            <person name="Shiraishi A."/>
            <person name="Nakayama K."/>
            <person name="Satake H."/>
        </authorList>
    </citation>
    <scope>NUCLEOTIDE SEQUENCE</scope>
</reference>
<evidence type="ECO:0000313" key="2">
    <source>
        <dbReference type="Proteomes" id="UP001151760"/>
    </source>
</evidence>
<dbReference type="EMBL" id="BQNB010018137">
    <property type="protein sequence ID" value="GJT71059.1"/>
    <property type="molecule type" value="Genomic_DNA"/>
</dbReference>
<accession>A0ABQ5G7N2</accession>
<name>A0ABQ5G7N2_9ASTR</name>
<protein>
    <submittedName>
        <fullName evidence="1">Uncharacterized protein</fullName>
    </submittedName>
</protein>
<comment type="caution">
    <text evidence="1">The sequence shown here is derived from an EMBL/GenBank/DDBJ whole genome shotgun (WGS) entry which is preliminary data.</text>
</comment>
<organism evidence="1 2">
    <name type="scientific">Tanacetum coccineum</name>
    <dbReference type="NCBI Taxonomy" id="301880"/>
    <lineage>
        <taxon>Eukaryota</taxon>
        <taxon>Viridiplantae</taxon>
        <taxon>Streptophyta</taxon>
        <taxon>Embryophyta</taxon>
        <taxon>Tracheophyta</taxon>
        <taxon>Spermatophyta</taxon>
        <taxon>Magnoliopsida</taxon>
        <taxon>eudicotyledons</taxon>
        <taxon>Gunneridae</taxon>
        <taxon>Pentapetalae</taxon>
        <taxon>asterids</taxon>
        <taxon>campanulids</taxon>
        <taxon>Asterales</taxon>
        <taxon>Asteraceae</taxon>
        <taxon>Asteroideae</taxon>
        <taxon>Anthemideae</taxon>
        <taxon>Anthemidinae</taxon>
        <taxon>Tanacetum</taxon>
    </lineage>
</organism>